<name>A0ABP3DY67_9GAMM</name>
<dbReference type="EMBL" id="BAAAFO010000001">
    <property type="protein sequence ID" value="GAA0242863.1"/>
    <property type="molecule type" value="Genomic_DNA"/>
</dbReference>
<sequence length="103" mass="10715">MAHGTDLKSYEYSPGKIAVAGALGVVGTTNAKVAEQFALPAAKSAVLGTSVVLPAQLVSDQIADHPGNLPVIHLPVVEGPKPDERNGPEPDKLIPVKDHLELH</sequence>
<reference evidence="3" key="1">
    <citation type="journal article" date="2019" name="Int. J. Syst. Evol. Microbiol.">
        <title>The Global Catalogue of Microorganisms (GCM) 10K type strain sequencing project: providing services to taxonomists for standard genome sequencing and annotation.</title>
        <authorList>
            <consortium name="The Broad Institute Genomics Platform"/>
            <consortium name="The Broad Institute Genome Sequencing Center for Infectious Disease"/>
            <person name="Wu L."/>
            <person name="Ma J."/>
        </authorList>
    </citation>
    <scope>NUCLEOTIDE SEQUENCE [LARGE SCALE GENOMIC DNA]</scope>
    <source>
        <strain evidence="3">JCM 16242</strain>
    </source>
</reference>
<feature type="compositionally biased region" description="Basic and acidic residues" evidence="1">
    <location>
        <begin position="80"/>
        <end position="103"/>
    </location>
</feature>
<comment type="caution">
    <text evidence="2">The sequence shown here is derived from an EMBL/GenBank/DDBJ whole genome shotgun (WGS) entry which is preliminary data.</text>
</comment>
<feature type="region of interest" description="Disordered" evidence="1">
    <location>
        <begin position="79"/>
        <end position="103"/>
    </location>
</feature>
<accession>A0ABP3DY67</accession>
<dbReference type="Proteomes" id="UP001500657">
    <property type="component" value="Unassembled WGS sequence"/>
</dbReference>
<proteinExistence type="predicted"/>
<organism evidence="2 3">
    <name type="scientific">Rhodanobacter caeni</name>
    <dbReference type="NCBI Taxonomy" id="657654"/>
    <lineage>
        <taxon>Bacteria</taxon>
        <taxon>Pseudomonadati</taxon>
        <taxon>Pseudomonadota</taxon>
        <taxon>Gammaproteobacteria</taxon>
        <taxon>Lysobacterales</taxon>
        <taxon>Rhodanobacteraceae</taxon>
        <taxon>Rhodanobacter</taxon>
    </lineage>
</organism>
<evidence type="ECO:0000313" key="3">
    <source>
        <dbReference type="Proteomes" id="UP001500657"/>
    </source>
</evidence>
<keyword evidence="3" id="KW-1185">Reference proteome</keyword>
<evidence type="ECO:0000256" key="1">
    <source>
        <dbReference type="SAM" id="MobiDB-lite"/>
    </source>
</evidence>
<evidence type="ECO:0000313" key="2">
    <source>
        <dbReference type="EMBL" id="GAA0242863.1"/>
    </source>
</evidence>
<protein>
    <submittedName>
        <fullName evidence="2">Uncharacterized protein</fullName>
    </submittedName>
</protein>
<gene>
    <name evidence="2" type="ORF">GCM10009126_05680</name>
</gene>
<dbReference type="RefSeq" id="WP_343879947.1">
    <property type="nucleotide sequence ID" value="NZ_BAAAFO010000001.1"/>
</dbReference>